<gene>
    <name evidence="1" type="ORF">GSPATT00032703001</name>
</gene>
<reference evidence="1 2" key="1">
    <citation type="journal article" date="2006" name="Nature">
        <title>Global trends of whole-genome duplications revealed by the ciliate Paramecium tetraurelia.</title>
        <authorList>
            <consortium name="Genoscope"/>
            <person name="Aury J.-M."/>
            <person name="Jaillon O."/>
            <person name="Duret L."/>
            <person name="Noel B."/>
            <person name="Jubin C."/>
            <person name="Porcel B.M."/>
            <person name="Segurens B."/>
            <person name="Daubin V."/>
            <person name="Anthouard V."/>
            <person name="Aiach N."/>
            <person name="Arnaiz O."/>
            <person name="Billaut A."/>
            <person name="Beisson J."/>
            <person name="Blanc I."/>
            <person name="Bouhouche K."/>
            <person name="Camara F."/>
            <person name="Duharcourt S."/>
            <person name="Guigo R."/>
            <person name="Gogendeau D."/>
            <person name="Katinka M."/>
            <person name="Keller A.-M."/>
            <person name="Kissmehl R."/>
            <person name="Klotz C."/>
            <person name="Koll F."/>
            <person name="Le Moue A."/>
            <person name="Lepere C."/>
            <person name="Malinsky S."/>
            <person name="Nowacki M."/>
            <person name="Nowak J.K."/>
            <person name="Plattner H."/>
            <person name="Poulain J."/>
            <person name="Ruiz F."/>
            <person name="Serrano V."/>
            <person name="Zagulski M."/>
            <person name="Dessen P."/>
            <person name="Betermier M."/>
            <person name="Weissenbach J."/>
            <person name="Scarpelli C."/>
            <person name="Schachter V."/>
            <person name="Sperling L."/>
            <person name="Meyer E."/>
            <person name="Cohen J."/>
            <person name="Wincker P."/>
        </authorList>
    </citation>
    <scope>NUCLEOTIDE SEQUENCE [LARGE SCALE GENOMIC DNA]</scope>
    <source>
        <strain evidence="1 2">Stock d4-2</strain>
    </source>
</reference>
<evidence type="ECO:0000313" key="1">
    <source>
        <dbReference type="EMBL" id="CAK62851.1"/>
    </source>
</evidence>
<proteinExistence type="predicted"/>
<dbReference type="HOGENOM" id="CLU_1605881_0_0_1"/>
<accession>A0BWD4</accession>
<dbReference type="EMBL" id="CT868021">
    <property type="protein sequence ID" value="CAK62851.1"/>
    <property type="molecule type" value="Genomic_DNA"/>
</dbReference>
<protein>
    <submittedName>
        <fullName evidence="1">Uncharacterized protein</fullName>
    </submittedName>
</protein>
<dbReference type="RefSeq" id="XP_001430249.1">
    <property type="nucleotide sequence ID" value="XM_001430212.1"/>
</dbReference>
<sequence length="166" mass="19876">MDHSNICSADLDQLHMVIQQKIFGKEDALKSVTMKFIEKYKKTNILEQDKKQYVDIFRLLDRFSSRLQELMEKCKSQDQIEQIQSIQRKLATMSFIRFLEVLHSTIDQKANEIVNQQNKQSQGWQINNKQNKNLFQFYDDQFWKLYGLLSLNQYQNIDIKEITQTT</sequence>
<dbReference type="InParanoid" id="A0BWD4"/>
<dbReference type="KEGG" id="ptm:GSPATT00032703001"/>
<evidence type="ECO:0000313" key="2">
    <source>
        <dbReference type="Proteomes" id="UP000000600"/>
    </source>
</evidence>
<keyword evidence="2" id="KW-1185">Reference proteome</keyword>
<name>A0BWD4_PARTE</name>
<dbReference type="Proteomes" id="UP000000600">
    <property type="component" value="Unassembled WGS sequence"/>
</dbReference>
<dbReference type="AlphaFoldDB" id="A0BWD4"/>
<dbReference type="GeneID" id="5016033"/>
<organism evidence="1 2">
    <name type="scientific">Paramecium tetraurelia</name>
    <dbReference type="NCBI Taxonomy" id="5888"/>
    <lineage>
        <taxon>Eukaryota</taxon>
        <taxon>Sar</taxon>
        <taxon>Alveolata</taxon>
        <taxon>Ciliophora</taxon>
        <taxon>Intramacronucleata</taxon>
        <taxon>Oligohymenophorea</taxon>
        <taxon>Peniculida</taxon>
        <taxon>Parameciidae</taxon>
        <taxon>Paramecium</taxon>
    </lineage>
</organism>